<evidence type="ECO:0000313" key="9">
    <source>
        <dbReference type="Proteomes" id="UP000244855"/>
    </source>
</evidence>
<proteinExistence type="inferred from homology"/>
<dbReference type="GO" id="GO:0016020">
    <property type="term" value="C:membrane"/>
    <property type="evidence" value="ECO:0007669"/>
    <property type="project" value="UniProtKB-SubCell"/>
</dbReference>
<evidence type="ECO:0000259" key="7">
    <source>
        <dbReference type="Pfam" id="PF20684"/>
    </source>
</evidence>
<evidence type="ECO:0000256" key="4">
    <source>
        <dbReference type="ARBA" id="ARBA00023136"/>
    </source>
</evidence>
<dbReference type="Proteomes" id="UP000244855">
    <property type="component" value="Unassembled WGS sequence"/>
</dbReference>
<comment type="subcellular location">
    <subcellularLocation>
        <location evidence="1">Membrane</location>
        <topology evidence="1">Multi-pass membrane protein</topology>
    </subcellularLocation>
</comment>
<keyword evidence="3 6" id="KW-1133">Transmembrane helix</keyword>
<feature type="domain" description="Rhodopsin" evidence="7">
    <location>
        <begin position="45"/>
        <end position="288"/>
    </location>
</feature>
<comment type="similarity">
    <text evidence="5">Belongs to the SAT4 family.</text>
</comment>
<organism evidence="8 9">
    <name type="scientific">Periconia macrospinosa</name>
    <dbReference type="NCBI Taxonomy" id="97972"/>
    <lineage>
        <taxon>Eukaryota</taxon>
        <taxon>Fungi</taxon>
        <taxon>Dikarya</taxon>
        <taxon>Ascomycota</taxon>
        <taxon>Pezizomycotina</taxon>
        <taxon>Dothideomycetes</taxon>
        <taxon>Pleosporomycetidae</taxon>
        <taxon>Pleosporales</taxon>
        <taxon>Massarineae</taxon>
        <taxon>Periconiaceae</taxon>
        <taxon>Periconia</taxon>
    </lineage>
</organism>
<gene>
    <name evidence="8" type="ORF">DM02DRAFT_654884</name>
</gene>
<keyword evidence="9" id="KW-1185">Reference proteome</keyword>
<keyword evidence="4 6" id="KW-0472">Membrane</keyword>
<accession>A0A2V1DRT9</accession>
<protein>
    <recommendedName>
        <fullName evidence="7">Rhodopsin domain-containing protein</fullName>
    </recommendedName>
</protein>
<feature type="transmembrane region" description="Helical" evidence="6">
    <location>
        <begin position="138"/>
        <end position="161"/>
    </location>
</feature>
<feature type="transmembrane region" description="Helical" evidence="6">
    <location>
        <begin position="20"/>
        <end position="47"/>
    </location>
</feature>
<dbReference type="OrthoDB" id="444631at2759"/>
<feature type="transmembrane region" description="Helical" evidence="6">
    <location>
        <begin position="229"/>
        <end position="248"/>
    </location>
</feature>
<name>A0A2V1DRT9_9PLEO</name>
<feature type="transmembrane region" description="Helical" evidence="6">
    <location>
        <begin position="260"/>
        <end position="281"/>
    </location>
</feature>
<evidence type="ECO:0000256" key="6">
    <source>
        <dbReference type="SAM" id="Phobius"/>
    </source>
</evidence>
<dbReference type="PANTHER" id="PTHR33048:SF158">
    <property type="entry name" value="MEMBRANE PROTEIN PTH11-LIKE, PUTATIVE-RELATED"/>
    <property type="match status" value="1"/>
</dbReference>
<reference evidence="8 9" key="1">
    <citation type="journal article" date="2018" name="Sci. Rep.">
        <title>Comparative genomics provides insights into the lifestyle and reveals functional heterogeneity of dark septate endophytic fungi.</title>
        <authorList>
            <person name="Knapp D.G."/>
            <person name="Nemeth J.B."/>
            <person name="Barry K."/>
            <person name="Hainaut M."/>
            <person name="Henrissat B."/>
            <person name="Johnson J."/>
            <person name="Kuo A."/>
            <person name="Lim J.H.P."/>
            <person name="Lipzen A."/>
            <person name="Nolan M."/>
            <person name="Ohm R.A."/>
            <person name="Tamas L."/>
            <person name="Grigoriev I.V."/>
            <person name="Spatafora J.W."/>
            <person name="Nagy L.G."/>
            <person name="Kovacs G.M."/>
        </authorList>
    </citation>
    <scope>NUCLEOTIDE SEQUENCE [LARGE SCALE GENOMIC DNA]</scope>
    <source>
        <strain evidence="8 9">DSE2036</strain>
    </source>
</reference>
<feature type="transmembrane region" description="Helical" evidence="6">
    <location>
        <begin position="197"/>
        <end position="217"/>
    </location>
</feature>
<dbReference type="EMBL" id="KZ805364">
    <property type="protein sequence ID" value="PVI00983.1"/>
    <property type="molecule type" value="Genomic_DNA"/>
</dbReference>
<feature type="transmembrane region" description="Helical" evidence="6">
    <location>
        <begin position="59"/>
        <end position="80"/>
    </location>
</feature>
<keyword evidence="2 6" id="KW-0812">Transmembrane</keyword>
<evidence type="ECO:0000256" key="2">
    <source>
        <dbReference type="ARBA" id="ARBA00022692"/>
    </source>
</evidence>
<dbReference type="InterPro" id="IPR049326">
    <property type="entry name" value="Rhodopsin_dom_fungi"/>
</dbReference>
<feature type="transmembrane region" description="Helical" evidence="6">
    <location>
        <begin position="100"/>
        <end position="126"/>
    </location>
</feature>
<dbReference type="AlphaFoldDB" id="A0A2V1DRT9"/>
<evidence type="ECO:0000256" key="1">
    <source>
        <dbReference type="ARBA" id="ARBA00004141"/>
    </source>
</evidence>
<dbReference type="Pfam" id="PF20684">
    <property type="entry name" value="Fung_rhodopsin"/>
    <property type="match status" value="1"/>
</dbReference>
<dbReference type="InterPro" id="IPR052337">
    <property type="entry name" value="SAT4-like"/>
</dbReference>
<dbReference type="PANTHER" id="PTHR33048">
    <property type="entry name" value="PTH11-LIKE INTEGRAL MEMBRANE PROTEIN (AFU_ORTHOLOGUE AFUA_5G11245)"/>
    <property type="match status" value="1"/>
</dbReference>
<evidence type="ECO:0000256" key="5">
    <source>
        <dbReference type="ARBA" id="ARBA00038359"/>
    </source>
</evidence>
<evidence type="ECO:0000256" key="3">
    <source>
        <dbReference type="ARBA" id="ARBA00022989"/>
    </source>
</evidence>
<evidence type="ECO:0000313" key="8">
    <source>
        <dbReference type="EMBL" id="PVI00983.1"/>
    </source>
</evidence>
<sequence length="395" mass="44387">MESALRPAPPGFTSNFAHSASLGLPVVILAGICLLLVLLFAFTHVYARVLVNKWIFHDYIYCLSCLLGVVYIAFSIPLGLAEPFGKHVWDIKTTTLTKTYMSLLHAFTISTGPMLWLTKLVIFTFITRIFNAPRWYKNSTYVGTILTGLLFSQYTCTVVLACGPKPEDDVKSYINGFRTKACSSPDGVHMVTGITTGIFNCLTNLYLLSAAIVLRNALKESTRNSKSTYAIYASGLFVFICSFVTMIYKIKSWQDSDITGYQVVLDFTIILEVVLSLLIPAMPSIYEIWKFYTHVEIIERTTIGTPNTIWLTSRSNLSTGPSTPAPSHDARSWRKTHLSIEELPYRRPSFEYYRSSTLKPLDTRRMKALPATPLPALKTPNSVKSMRLPILLERE</sequence>